<evidence type="ECO:0000313" key="4">
    <source>
        <dbReference type="EMBL" id="MCW7754521.1"/>
    </source>
</evidence>
<dbReference type="EMBL" id="JAPFPW010000012">
    <property type="protein sequence ID" value="MCW7754521.1"/>
    <property type="molecule type" value="Genomic_DNA"/>
</dbReference>
<dbReference type="InterPro" id="IPR011006">
    <property type="entry name" value="CheY-like_superfamily"/>
</dbReference>
<dbReference type="InterPro" id="IPR001789">
    <property type="entry name" value="Sig_transdc_resp-reg_receiver"/>
</dbReference>
<dbReference type="Proteomes" id="UP001209681">
    <property type="component" value="Unassembled WGS sequence"/>
</dbReference>
<accession>A0ABT3NAN1</accession>
<dbReference type="Pfam" id="PF13646">
    <property type="entry name" value="HEAT_2"/>
    <property type="match status" value="1"/>
</dbReference>
<evidence type="ECO:0000259" key="3">
    <source>
        <dbReference type="PROSITE" id="PS50110"/>
    </source>
</evidence>
<dbReference type="Pfam" id="PF00072">
    <property type="entry name" value="Response_reg"/>
    <property type="match status" value="1"/>
</dbReference>
<proteinExistence type="predicted"/>
<dbReference type="PANTHER" id="PTHR44591">
    <property type="entry name" value="STRESS RESPONSE REGULATOR PROTEIN 1"/>
    <property type="match status" value="1"/>
</dbReference>
<evidence type="ECO:0000256" key="1">
    <source>
        <dbReference type="ARBA" id="ARBA00022553"/>
    </source>
</evidence>
<dbReference type="Gene3D" id="3.40.50.2300">
    <property type="match status" value="1"/>
</dbReference>
<dbReference type="RefSeq" id="WP_265425436.1">
    <property type="nucleotide sequence ID" value="NZ_JAPFPW010000012.1"/>
</dbReference>
<protein>
    <submittedName>
        <fullName evidence="4">Response regulator</fullName>
    </submittedName>
</protein>
<sequence length="627" mass="68777">MQEPKVHIFWESPLGREHLSLWLKKLGYSPAPFSPSAYRNQTTADAPIIFSGPGHELPAALPGNTQNIHIGREPGKATRLFLKTPVAPRALAHLLAHLDHPEKIHAYSPGIPTDFMDMIPWLDTLTPRNAPILLPELFQYLDDRKADTAILPLLTEKVQVLLNSSPELILLGLEQGGYRTRRICARTAGSIRLNKALPILMHLLTDTDNSEEGEILIRALGHFPDAMVRRVLHKEALGEDTLRALAAIECLGAIHRDNDSIALLSDLIEHPEGIRAVNAANALAAAGTPEGYTALAAHLHPDDAVVRKEVATLLVRGGEKAIQPIIQAMKTASTPGRVIGCLILGYTGLTEAIDSLCIQLRHKDANVRFSACEALGRIPSEKTFLPLSAALEDTNADVVCAAITGLNLQHPKTGARAVRQALLAHPHRSSTLIAAMAAMQATALFIGLSEDRKLTLSIIKTAAESRNTRLLHRFLEACSSIPHSATRQGCEHILRKAIDEIPAERPRILVTDDSPTMRRFYETLLPQYGYTVETARDGLNALARIQPDPSRFALLLTDLNMPNKNGIELTRLVREELGQEFPILMVSTETLESQKKAAFEAGVTAFLSKPFTTADLVWHIRKLLRSE</sequence>
<dbReference type="Gene3D" id="1.25.10.10">
    <property type="entry name" value="Leucine-rich Repeat Variant"/>
    <property type="match status" value="2"/>
</dbReference>
<feature type="modified residue" description="4-aspartylphosphate" evidence="2">
    <location>
        <position position="558"/>
    </location>
</feature>
<organism evidence="4 5">
    <name type="scientific">Desulfobotulus pelophilus</name>
    <dbReference type="NCBI Taxonomy" id="2823377"/>
    <lineage>
        <taxon>Bacteria</taxon>
        <taxon>Pseudomonadati</taxon>
        <taxon>Thermodesulfobacteriota</taxon>
        <taxon>Desulfobacteria</taxon>
        <taxon>Desulfobacterales</taxon>
        <taxon>Desulfobacteraceae</taxon>
        <taxon>Desulfobotulus</taxon>
    </lineage>
</organism>
<evidence type="ECO:0000256" key="2">
    <source>
        <dbReference type="PROSITE-ProRule" id="PRU00169"/>
    </source>
</evidence>
<dbReference type="InterPro" id="IPR004155">
    <property type="entry name" value="PBS_lyase_HEAT"/>
</dbReference>
<keyword evidence="5" id="KW-1185">Reference proteome</keyword>
<reference evidence="4 5" key="1">
    <citation type="submission" date="2022-11" db="EMBL/GenBank/DDBJ databases">
        <title>Desulfobotulus tamanensis H1 sp. nov. - anaerobic, alkaliphilic, sulphate reducing bacterium isolated from terrestrial mud volcano.</title>
        <authorList>
            <person name="Frolova A."/>
            <person name="Merkel A.Y."/>
            <person name="Slobodkin A.I."/>
        </authorList>
    </citation>
    <scope>NUCLEOTIDE SEQUENCE [LARGE SCALE GENOMIC DNA]</scope>
    <source>
        <strain evidence="4 5">H1</strain>
    </source>
</reference>
<dbReference type="SMART" id="SM00567">
    <property type="entry name" value="EZ_HEAT"/>
    <property type="match status" value="5"/>
</dbReference>
<dbReference type="InterPro" id="IPR011989">
    <property type="entry name" value="ARM-like"/>
</dbReference>
<evidence type="ECO:0000313" key="5">
    <source>
        <dbReference type="Proteomes" id="UP001209681"/>
    </source>
</evidence>
<keyword evidence="1 2" id="KW-0597">Phosphoprotein</keyword>
<dbReference type="SUPFAM" id="SSF52172">
    <property type="entry name" value="CheY-like"/>
    <property type="match status" value="1"/>
</dbReference>
<dbReference type="SUPFAM" id="SSF48371">
    <property type="entry name" value="ARM repeat"/>
    <property type="match status" value="1"/>
</dbReference>
<dbReference type="PROSITE" id="PS50110">
    <property type="entry name" value="RESPONSE_REGULATORY"/>
    <property type="match status" value="1"/>
</dbReference>
<name>A0ABT3NAN1_9BACT</name>
<comment type="caution">
    <text evidence="4">The sequence shown here is derived from an EMBL/GenBank/DDBJ whole genome shotgun (WGS) entry which is preliminary data.</text>
</comment>
<dbReference type="PANTHER" id="PTHR44591:SF25">
    <property type="entry name" value="CHEMOTAXIS TWO-COMPONENT RESPONSE REGULATOR"/>
    <property type="match status" value="1"/>
</dbReference>
<dbReference type="InterPro" id="IPR050595">
    <property type="entry name" value="Bact_response_regulator"/>
</dbReference>
<dbReference type="SMART" id="SM00448">
    <property type="entry name" value="REC"/>
    <property type="match status" value="1"/>
</dbReference>
<gene>
    <name evidence="4" type="ORF">OOT00_11045</name>
</gene>
<feature type="domain" description="Response regulatory" evidence="3">
    <location>
        <begin position="507"/>
        <end position="624"/>
    </location>
</feature>
<dbReference type="InterPro" id="IPR016024">
    <property type="entry name" value="ARM-type_fold"/>
</dbReference>